<evidence type="ECO:0000259" key="2">
    <source>
        <dbReference type="Pfam" id="PF06439"/>
    </source>
</evidence>
<dbReference type="Pfam" id="PF06283">
    <property type="entry name" value="ThuA"/>
    <property type="match status" value="1"/>
</dbReference>
<keyword evidence="4" id="KW-1185">Reference proteome</keyword>
<keyword evidence="3" id="KW-0315">Glutamine amidotransferase</keyword>
<dbReference type="AlphaFoldDB" id="A0A1H3C5L0"/>
<dbReference type="Gene3D" id="2.60.120.560">
    <property type="entry name" value="Exo-inulinase, domain 1"/>
    <property type="match status" value="1"/>
</dbReference>
<evidence type="ECO:0000313" key="4">
    <source>
        <dbReference type="Proteomes" id="UP000199595"/>
    </source>
</evidence>
<dbReference type="InterPro" id="IPR029010">
    <property type="entry name" value="ThuA-like"/>
</dbReference>
<dbReference type="InterPro" id="IPR010496">
    <property type="entry name" value="AL/BT2_dom"/>
</dbReference>
<sequence length="519" mass="59652">MFKKSFLSIIIFVISFSELIAQEAIDVLVFSKTSGYRHKSIETGQEAFKKWGEKEKWNVSFSEETSYLNNSNLKNIEVLVFLNTTLEVLDTDSRIALKKYINNGGGFVGVHSATDTEYNWPWYHQMVGAQFISHPKTQVATMDVNHTCNHPSIKHFEETFTVKDEWYNFKDEVLPRVNVLLTLDESTYEGKRMHKNHPIAWYQYYEGGRIFYTGMGHTKEIYFNPAYKKHLVEGINWTAKRTNVEFEKGWSNLLDPELSKWNKFMGVPHETVDIKWEGKSTDGRTGKPLGLNNDPKNVFSTIQDNGETLLYITGEVYGGLTTKEEYSNYHFKAQFKWGEKKWEPRLNAKRDNGILYHCNGPHGAFWNVWMSSLECQIQEGDCGDFIALNNVYGDVPVDKLINKNGKPYFVYNPKGKLTPLKWGAGFESGQASKNKLYEKPNGEWNTIEVICVGRTSLHVVNGHVVNVIKNARYDVGGKTIPIESGKIQIQSEAAETYYKNIMIKPISKFPKKYRKQAKL</sequence>
<dbReference type="EMBL" id="FNNJ01000006">
    <property type="protein sequence ID" value="SDX49443.1"/>
    <property type="molecule type" value="Genomic_DNA"/>
</dbReference>
<organism evidence="3 4">
    <name type="scientific">Lutibacter oricola</name>
    <dbReference type="NCBI Taxonomy" id="762486"/>
    <lineage>
        <taxon>Bacteria</taxon>
        <taxon>Pseudomonadati</taxon>
        <taxon>Bacteroidota</taxon>
        <taxon>Flavobacteriia</taxon>
        <taxon>Flavobacteriales</taxon>
        <taxon>Flavobacteriaceae</taxon>
        <taxon>Lutibacter</taxon>
    </lineage>
</organism>
<gene>
    <name evidence="3" type="ORF">SAMN05444411_10663</name>
</gene>
<dbReference type="PANTHER" id="PTHR40469:SF2">
    <property type="entry name" value="GALACTOSE-BINDING DOMAIN-LIKE SUPERFAMILY PROTEIN"/>
    <property type="match status" value="1"/>
</dbReference>
<dbReference type="GO" id="GO:0016740">
    <property type="term" value="F:transferase activity"/>
    <property type="evidence" value="ECO:0007669"/>
    <property type="project" value="UniProtKB-KW"/>
</dbReference>
<dbReference type="RefSeq" id="WP_245729939.1">
    <property type="nucleotide sequence ID" value="NZ_FNNJ01000006.1"/>
</dbReference>
<dbReference type="STRING" id="762486.SAMN05444411_10663"/>
<proteinExistence type="predicted"/>
<name>A0A1H3C5L0_9FLAO</name>
<reference evidence="3 4" key="1">
    <citation type="submission" date="2016-10" db="EMBL/GenBank/DDBJ databases">
        <authorList>
            <person name="de Groot N.N."/>
        </authorList>
    </citation>
    <scope>NUCLEOTIDE SEQUENCE [LARGE SCALE GENOMIC DNA]</scope>
    <source>
        <strain evidence="3 4">DSM 24956</strain>
    </source>
</reference>
<keyword evidence="3" id="KW-0808">Transferase</keyword>
<evidence type="ECO:0000259" key="1">
    <source>
        <dbReference type="Pfam" id="PF06283"/>
    </source>
</evidence>
<dbReference type="Gene3D" id="3.40.50.880">
    <property type="match status" value="1"/>
</dbReference>
<dbReference type="PANTHER" id="PTHR40469">
    <property type="entry name" value="SECRETED GLYCOSYL HYDROLASE"/>
    <property type="match status" value="1"/>
</dbReference>
<protein>
    <submittedName>
        <fullName evidence="3">Type 1 glutamine amidotransferase (GATase1)</fullName>
    </submittedName>
</protein>
<evidence type="ECO:0000313" key="3">
    <source>
        <dbReference type="EMBL" id="SDX49443.1"/>
    </source>
</evidence>
<dbReference type="Proteomes" id="UP000199595">
    <property type="component" value="Unassembled WGS sequence"/>
</dbReference>
<dbReference type="Pfam" id="PF06439">
    <property type="entry name" value="3keto-disac_hyd"/>
    <property type="match status" value="1"/>
</dbReference>
<dbReference type="InterPro" id="IPR029062">
    <property type="entry name" value="Class_I_gatase-like"/>
</dbReference>
<dbReference type="GO" id="GO:0016787">
    <property type="term" value="F:hydrolase activity"/>
    <property type="evidence" value="ECO:0007669"/>
    <property type="project" value="InterPro"/>
</dbReference>
<dbReference type="SUPFAM" id="SSF52317">
    <property type="entry name" value="Class I glutamine amidotransferase-like"/>
    <property type="match status" value="1"/>
</dbReference>
<accession>A0A1H3C5L0</accession>
<feature type="domain" description="3-keto-alpha-glucoside-1,2-lyase/3-keto-2-hydroxy-glucal hydratase" evidence="2">
    <location>
        <begin position="276"/>
        <end position="504"/>
    </location>
</feature>
<feature type="domain" description="ThuA-like" evidence="1">
    <location>
        <begin position="27"/>
        <end position="238"/>
    </location>
</feature>